<name>A0ABW2IH54_9PROT</name>
<dbReference type="SUPFAM" id="SSF51905">
    <property type="entry name" value="FAD/NAD(P)-binding domain"/>
    <property type="match status" value="1"/>
</dbReference>
<dbReference type="PANTHER" id="PTHR13789">
    <property type="entry name" value="MONOOXYGENASE"/>
    <property type="match status" value="1"/>
</dbReference>
<dbReference type="RefSeq" id="WP_382165209.1">
    <property type="nucleotide sequence ID" value="NZ_JBHTBR010000002.1"/>
</dbReference>
<dbReference type="SUPFAM" id="SSF54373">
    <property type="entry name" value="FAD-linked reductases, C-terminal domain"/>
    <property type="match status" value="1"/>
</dbReference>
<evidence type="ECO:0000256" key="5">
    <source>
        <dbReference type="ARBA" id="ARBA00023033"/>
    </source>
</evidence>
<evidence type="ECO:0000313" key="8">
    <source>
        <dbReference type="Proteomes" id="UP001596492"/>
    </source>
</evidence>
<dbReference type="InterPro" id="IPR036188">
    <property type="entry name" value="FAD/NAD-bd_sf"/>
</dbReference>
<proteinExistence type="predicted"/>
<keyword evidence="2" id="KW-0285">Flavoprotein</keyword>
<dbReference type="PRINTS" id="PR00420">
    <property type="entry name" value="RNGMNOXGNASE"/>
</dbReference>
<dbReference type="EMBL" id="JBHTBR010000002">
    <property type="protein sequence ID" value="MFC7290373.1"/>
    <property type="molecule type" value="Genomic_DNA"/>
</dbReference>
<dbReference type="PANTHER" id="PTHR13789:SF318">
    <property type="entry name" value="GERANYLGERANYL DIPHOSPHATE REDUCTASE"/>
    <property type="match status" value="1"/>
</dbReference>
<keyword evidence="5" id="KW-0503">Monooxygenase</keyword>
<keyword evidence="8" id="KW-1185">Reference proteome</keyword>
<accession>A0ABW2IH54</accession>
<evidence type="ECO:0000256" key="3">
    <source>
        <dbReference type="ARBA" id="ARBA00022827"/>
    </source>
</evidence>
<organism evidence="7 8">
    <name type="scientific">Hirschia litorea</name>
    <dbReference type="NCBI Taxonomy" id="1199156"/>
    <lineage>
        <taxon>Bacteria</taxon>
        <taxon>Pseudomonadati</taxon>
        <taxon>Pseudomonadota</taxon>
        <taxon>Alphaproteobacteria</taxon>
        <taxon>Hyphomonadales</taxon>
        <taxon>Hyphomonadaceae</taxon>
        <taxon>Hirschia</taxon>
    </lineage>
</organism>
<evidence type="ECO:0000313" key="7">
    <source>
        <dbReference type="EMBL" id="MFC7290373.1"/>
    </source>
</evidence>
<dbReference type="Pfam" id="PF01494">
    <property type="entry name" value="FAD_binding_3"/>
    <property type="match status" value="1"/>
</dbReference>
<evidence type="ECO:0000256" key="4">
    <source>
        <dbReference type="ARBA" id="ARBA00023002"/>
    </source>
</evidence>
<dbReference type="InterPro" id="IPR050493">
    <property type="entry name" value="FAD-dep_Monooxygenase_BioMet"/>
</dbReference>
<dbReference type="Gene3D" id="3.50.50.60">
    <property type="entry name" value="FAD/NAD(P)-binding domain"/>
    <property type="match status" value="1"/>
</dbReference>
<evidence type="ECO:0000256" key="1">
    <source>
        <dbReference type="ARBA" id="ARBA00001974"/>
    </source>
</evidence>
<feature type="domain" description="FAD-binding" evidence="6">
    <location>
        <begin position="2"/>
        <end position="320"/>
    </location>
</feature>
<dbReference type="Proteomes" id="UP001596492">
    <property type="component" value="Unassembled WGS sequence"/>
</dbReference>
<sequence>MKVLVVGGGIAGLTTALCCIQQGLSVQVFEQASELTEVGAGLQLSPNGSRILYKLGLKEQLEKVAFKPRSLDMRLGRSGKKIFSISMKNAEAKYHAPYLHIHRADLINVLKQAITTISSDVIHLNHTVVNANSNADGAELTFLNGNKAHGDVIIGADGIHSKIKEIFSPSLPPKFTGNVAWRALIPTIKLPTNLIPPSATVWTGNKRHAVTYYVSQGRFVNFVGVVEEENWTKESWNETGDCEELRSIFSNFHPTIQTLIGSIEACFKTALFDREPLSSWSNDRSVIIGDAAHPMLPFMAQGAVMAIEDASVLAALLSNQSSTLEKPFSQFESIRKPRTSRVQAAASSNMALFHHGTHFSQLLNYGPMWLAARLAPSFVNSRQDWLYLHDAENPN</sequence>
<dbReference type="InterPro" id="IPR002938">
    <property type="entry name" value="FAD-bd"/>
</dbReference>
<evidence type="ECO:0000259" key="6">
    <source>
        <dbReference type="Pfam" id="PF01494"/>
    </source>
</evidence>
<comment type="caution">
    <text evidence="7">The sequence shown here is derived from an EMBL/GenBank/DDBJ whole genome shotgun (WGS) entry which is preliminary data.</text>
</comment>
<protein>
    <submittedName>
        <fullName evidence="7">FAD-dependent oxidoreductase</fullName>
    </submittedName>
</protein>
<comment type="cofactor">
    <cofactor evidence="1">
        <name>FAD</name>
        <dbReference type="ChEBI" id="CHEBI:57692"/>
    </cofactor>
</comment>
<reference evidence="8" key="1">
    <citation type="journal article" date="2019" name="Int. J. Syst. Evol. Microbiol.">
        <title>The Global Catalogue of Microorganisms (GCM) 10K type strain sequencing project: providing services to taxonomists for standard genome sequencing and annotation.</title>
        <authorList>
            <consortium name="The Broad Institute Genomics Platform"/>
            <consortium name="The Broad Institute Genome Sequencing Center for Infectious Disease"/>
            <person name="Wu L."/>
            <person name="Ma J."/>
        </authorList>
    </citation>
    <scope>NUCLEOTIDE SEQUENCE [LARGE SCALE GENOMIC DNA]</scope>
    <source>
        <strain evidence="8">CCUG 51308</strain>
    </source>
</reference>
<gene>
    <name evidence="7" type="ORF">ACFQS8_01985</name>
</gene>
<keyword evidence="4" id="KW-0560">Oxidoreductase</keyword>
<evidence type="ECO:0000256" key="2">
    <source>
        <dbReference type="ARBA" id="ARBA00022630"/>
    </source>
</evidence>
<keyword evidence="3" id="KW-0274">FAD</keyword>